<evidence type="ECO:0000256" key="1">
    <source>
        <dbReference type="SAM" id="MobiDB-lite"/>
    </source>
</evidence>
<organism evidence="2 3">
    <name type="scientific">Ralstonia pickettii</name>
    <name type="common">Burkholderia pickettii</name>
    <dbReference type="NCBI Taxonomy" id="329"/>
    <lineage>
        <taxon>Bacteria</taxon>
        <taxon>Pseudomonadati</taxon>
        <taxon>Pseudomonadota</taxon>
        <taxon>Betaproteobacteria</taxon>
        <taxon>Burkholderiales</taxon>
        <taxon>Burkholderiaceae</taxon>
        <taxon>Ralstonia</taxon>
    </lineage>
</organism>
<dbReference type="EMBL" id="CATWFT010000029">
    <property type="protein sequence ID" value="CAJ0732654.1"/>
    <property type="molecule type" value="Genomic_DNA"/>
</dbReference>
<feature type="compositionally biased region" description="Basic and acidic residues" evidence="1">
    <location>
        <begin position="10"/>
        <end position="23"/>
    </location>
</feature>
<sequence length="38" mass="4224">MQKESGPADPKPETRNQSKDVIHAPEPNLNRRAPSTLL</sequence>
<comment type="caution">
    <text evidence="2">The sequence shown here is derived from an EMBL/GenBank/DDBJ whole genome shotgun (WGS) entry which is preliminary data.</text>
</comment>
<feature type="region of interest" description="Disordered" evidence="1">
    <location>
        <begin position="1"/>
        <end position="38"/>
    </location>
</feature>
<proteinExistence type="predicted"/>
<keyword evidence="3" id="KW-1185">Reference proteome</keyword>
<accession>A0ABM9IVF0</accession>
<protein>
    <submittedName>
        <fullName evidence="2">Uncharacterized protein</fullName>
    </submittedName>
</protein>
<evidence type="ECO:0000313" key="3">
    <source>
        <dbReference type="Proteomes" id="UP001189303"/>
    </source>
</evidence>
<reference evidence="2 3" key="1">
    <citation type="submission" date="2023-07" db="EMBL/GenBank/DDBJ databases">
        <authorList>
            <person name="Peeters C."/>
        </authorList>
    </citation>
    <scope>NUCLEOTIDE SEQUENCE [LARGE SCALE GENOMIC DNA]</scope>
    <source>
        <strain evidence="2 3">R-38712</strain>
    </source>
</reference>
<gene>
    <name evidence="2" type="ORF">R38712_05061</name>
</gene>
<name>A0ABM9IVF0_RALPI</name>
<dbReference type="Proteomes" id="UP001189303">
    <property type="component" value="Unassembled WGS sequence"/>
</dbReference>
<evidence type="ECO:0000313" key="2">
    <source>
        <dbReference type="EMBL" id="CAJ0732654.1"/>
    </source>
</evidence>